<feature type="domain" description="PknH-like extracellular" evidence="1">
    <location>
        <begin position="67"/>
        <end position="250"/>
    </location>
</feature>
<dbReference type="InterPro" id="IPR026954">
    <property type="entry name" value="PknH-like_Extracell"/>
</dbReference>
<name>A0A2U3NK34_9MYCO</name>
<dbReference type="OrthoDB" id="4761399at2"/>
<dbReference type="InterPro" id="IPR038232">
    <property type="entry name" value="PknH-like_Extracell_sf"/>
</dbReference>
<dbReference type="Pfam" id="PF14032">
    <property type="entry name" value="PknH_C"/>
    <property type="match status" value="1"/>
</dbReference>
<dbReference type="STRING" id="1841859.GCA_900157385_05374"/>
<dbReference type="EMBL" id="FTRV01000017">
    <property type="protein sequence ID" value="SPM31846.1"/>
    <property type="molecule type" value="Genomic_DNA"/>
</dbReference>
<gene>
    <name evidence="2" type="ORF">MTAB308_5371</name>
</gene>
<dbReference type="RefSeq" id="WP_077103746.1">
    <property type="nucleotide sequence ID" value="NZ_LT717701.1"/>
</dbReference>
<dbReference type="Gene3D" id="3.40.1000.70">
    <property type="entry name" value="PknH-like extracellular domain"/>
    <property type="match status" value="1"/>
</dbReference>
<evidence type="ECO:0000313" key="3">
    <source>
        <dbReference type="Proteomes" id="UP000241595"/>
    </source>
</evidence>
<sequence>MTAPSANGRSVGGDAGRGRRARAGGWHVILATTAMCLLLSGCTVSAAGRPVAAPNLGHWQPPRILNARLDHLLLTAGDVDAVGQTTNMVLRRPISEMSHSEDQVSDRNCLDAYSPVEAAVYRDSSWVALEGQFLDNARAAAQRKHALLQAVVRFRDADVAQQFFAQAQPRWSACANRPLTFSQPGDPSVKWTFGGLAATGTSLSLVQTLDGGHGFACQRALGVRNNIIIDTLWCGFDTANQAGDVVSKIASAVEV</sequence>
<reference evidence="2 3" key="1">
    <citation type="submission" date="2017-01" db="EMBL/GenBank/DDBJ databases">
        <authorList>
            <consortium name="Urmite Genomes"/>
        </authorList>
    </citation>
    <scope>NUCLEOTIDE SEQUENCE [LARGE SCALE GENOMIC DNA]</scope>
    <source>
        <strain evidence="2 3">AB308</strain>
    </source>
</reference>
<proteinExistence type="predicted"/>
<evidence type="ECO:0000313" key="2">
    <source>
        <dbReference type="EMBL" id="SPM31846.1"/>
    </source>
</evidence>
<organism evidence="2 3">
    <name type="scientific">Mycobacterium terramassiliense</name>
    <dbReference type="NCBI Taxonomy" id="1841859"/>
    <lineage>
        <taxon>Bacteria</taxon>
        <taxon>Bacillati</taxon>
        <taxon>Actinomycetota</taxon>
        <taxon>Actinomycetes</taxon>
        <taxon>Mycobacteriales</taxon>
        <taxon>Mycobacteriaceae</taxon>
        <taxon>Mycobacterium</taxon>
    </lineage>
</organism>
<evidence type="ECO:0000259" key="1">
    <source>
        <dbReference type="Pfam" id="PF14032"/>
    </source>
</evidence>
<protein>
    <submittedName>
        <fullName evidence="2">Sensor domain-containing protein</fullName>
    </submittedName>
</protein>
<accession>A0A2U3NK34</accession>
<keyword evidence="3" id="KW-1185">Reference proteome</keyword>
<dbReference type="AlphaFoldDB" id="A0A2U3NK34"/>
<dbReference type="Proteomes" id="UP000241595">
    <property type="component" value="Unassembled WGS sequence"/>
</dbReference>